<gene>
    <name evidence="1" type="ORF">BBJK_01511</name>
</gene>
<proteinExistence type="predicted"/>
<evidence type="ECO:0000313" key="1">
    <source>
        <dbReference type="EMBL" id="BBA48042.1"/>
    </source>
</evidence>
<evidence type="ECO:0000313" key="2">
    <source>
        <dbReference type="Proteomes" id="UP000262177"/>
    </source>
</evidence>
<accession>A0A286TCH5</accession>
<dbReference type="AlphaFoldDB" id="A0A286TCH5"/>
<protein>
    <submittedName>
        <fullName evidence="1">Uncharacterized protein</fullName>
    </submittedName>
</protein>
<organism evidence="1 2">
    <name type="scientific">Bifidobacterium bifidum LMG 13195</name>
    <dbReference type="NCBI Taxonomy" id="1207542"/>
    <lineage>
        <taxon>Bacteria</taxon>
        <taxon>Bacillati</taxon>
        <taxon>Actinomycetota</taxon>
        <taxon>Actinomycetes</taxon>
        <taxon>Bifidobacteriales</taxon>
        <taxon>Bifidobacteriaceae</taxon>
        <taxon>Bifidobacterium</taxon>
    </lineage>
</organism>
<dbReference type="EMBL" id="AP018131">
    <property type="protein sequence ID" value="BBA48042.1"/>
    <property type="molecule type" value="Genomic_DNA"/>
</dbReference>
<reference evidence="1 2" key="1">
    <citation type="journal article" date="2017" name="Biosci. Biotechnol. Biochem.">
        <title>Identification and characterization of a sulfoglycosidase from Bifidobacterium bifidum implicated in mucin glycan utilization.</title>
        <authorList>
            <person name="Katoh T."/>
            <person name="Maeshibu T."/>
            <person name="Kikkawa K."/>
            <person name="Gotoh A."/>
            <person name="Tomabechi Y."/>
            <person name="Nakamura M."/>
            <person name="Liao W.-H."/>
            <person name="Yamaguchi M."/>
            <person name="Ashida H."/>
            <person name="Yamamoto K."/>
            <person name="Katayama T."/>
        </authorList>
    </citation>
    <scope>NUCLEOTIDE SEQUENCE [LARGE SCALE GENOMIC DNA]</scope>
    <source>
        <strain evidence="1 2">JCM 7004</strain>
    </source>
</reference>
<dbReference type="Proteomes" id="UP000262177">
    <property type="component" value="Chromosome"/>
</dbReference>
<sequence length="46" mass="5086">MRFRQRSDQKTALKSFSRVLVVDGVNAVDQGTANAIADNLSLRHAQ</sequence>
<name>A0A286TCH5_BIFBI</name>